<proteinExistence type="predicted"/>
<dbReference type="EMBL" id="JAQQXP010000004">
    <property type="protein sequence ID" value="MDC8832841.1"/>
    <property type="molecule type" value="Genomic_DNA"/>
</dbReference>
<keyword evidence="3" id="KW-1185">Reference proteome</keyword>
<dbReference type="Proteomes" id="UP001218788">
    <property type="component" value="Unassembled WGS sequence"/>
</dbReference>
<sequence>MKKENSMVGAAYSDLLQTRKVMMTVIAVLSAANLFLVFMVATKSTTVVVTPPDYATEVMIGEGEANEEYQKQFAYSIALLLGNIDKQNVGFVINSMSKMLSPYLRNELVPALKREATLLELRDAAQQFIVTDMIFSPKNDLVWVWGEKRLAKKGAEPDVVRWTYEITVKPINGQPRITHLRGYKGTPNIKSRDEIIEKPPVLTDEQHDLVTGTADVEKD</sequence>
<feature type="transmembrane region" description="Helical" evidence="1">
    <location>
        <begin position="21"/>
        <end position="41"/>
    </location>
</feature>
<name>A0ABT5L8E8_9ALTE</name>
<dbReference type="RefSeq" id="WP_273642728.1">
    <property type="nucleotide sequence ID" value="NZ_JAQQXP010000004.1"/>
</dbReference>
<keyword evidence="1" id="KW-0812">Transmembrane</keyword>
<keyword evidence="1" id="KW-0472">Membrane</keyword>
<evidence type="ECO:0000313" key="3">
    <source>
        <dbReference type="Proteomes" id="UP001218788"/>
    </source>
</evidence>
<comment type="caution">
    <text evidence="2">The sequence shown here is derived from an EMBL/GenBank/DDBJ whole genome shotgun (WGS) entry which is preliminary data.</text>
</comment>
<evidence type="ECO:0000313" key="2">
    <source>
        <dbReference type="EMBL" id="MDC8832841.1"/>
    </source>
</evidence>
<keyword evidence="1" id="KW-1133">Transmembrane helix</keyword>
<dbReference type="InterPro" id="IPR007973">
    <property type="entry name" value="Pilus_assembly_TraE"/>
</dbReference>
<accession>A0ABT5L8E8</accession>
<evidence type="ECO:0000256" key="1">
    <source>
        <dbReference type="SAM" id="Phobius"/>
    </source>
</evidence>
<dbReference type="Pfam" id="PF05309">
    <property type="entry name" value="TraE"/>
    <property type="match status" value="1"/>
</dbReference>
<organism evidence="2 3">
    <name type="scientific">Alteromonas gilva</name>
    <dbReference type="NCBI Taxonomy" id="2987522"/>
    <lineage>
        <taxon>Bacteria</taxon>
        <taxon>Pseudomonadati</taxon>
        <taxon>Pseudomonadota</taxon>
        <taxon>Gammaproteobacteria</taxon>
        <taxon>Alteromonadales</taxon>
        <taxon>Alteromonadaceae</taxon>
        <taxon>Alteromonas/Salinimonas group</taxon>
        <taxon>Alteromonas</taxon>
    </lineage>
</organism>
<reference evidence="2 3" key="1">
    <citation type="submission" date="2022-10" db="EMBL/GenBank/DDBJ databases">
        <title>Alteromonas sp. chi3 Genome sequencing.</title>
        <authorList>
            <person name="Park S."/>
        </authorList>
    </citation>
    <scope>NUCLEOTIDE SEQUENCE [LARGE SCALE GENOMIC DNA]</scope>
    <source>
        <strain evidence="3">chi3</strain>
    </source>
</reference>
<gene>
    <name evidence="2" type="ORF">OIK42_18975</name>
</gene>
<protein>
    <submittedName>
        <fullName evidence="2">TraE/TraK family type IV conjugative transfer system protein</fullName>
    </submittedName>
</protein>